<accession>A0AAW5EB29</accession>
<keyword evidence="3" id="KW-1185">Reference proteome</keyword>
<organism evidence="2 3">
    <name type="scientific">Fredinandcohnia quinoae</name>
    <dbReference type="NCBI Taxonomy" id="2918902"/>
    <lineage>
        <taxon>Bacteria</taxon>
        <taxon>Bacillati</taxon>
        <taxon>Bacillota</taxon>
        <taxon>Bacilli</taxon>
        <taxon>Bacillales</taxon>
        <taxon>Bacillaceae</taxon>
        <taxon>Fredinandcohnia</taxon>
    </lineage>
</organism>
<reference evidence="2" key="1">
    <citation type="submission" date="2022-02" db="EMBL/GenBank/DDBJ databases">
        <title>Fredinandcohnia quinoae sp. nov. isolated from Chenopodium quinoa seeds.</title>
        <authorList>
            <person name="Saati-Santamaria Z."/>
            <person name="Flores-Felix J.D."/>
            <person name="Igual J.M."/>
            <person name="Velazquez E."/>
            <person name="Garcia-Fraile P."/>
            <person name="Martinez-Molina E."/>
        </authorList>
    </citation>
    <scope>NUCLEOTIDE SEQUENCE</scope>
    <source>
        <strain evidence="2">SECRCQ15</strain>
    </source>
</reference>
<dbReference type="AlphaFoldDB" id="A0AAW5EB29"/>
<protein>
    <submittedName>
        <fullName evidence="2">Uncharacterized protein</fullName>
    </submittedName>
</protein>
<evidence type="ECO:0000256" key="1">
    <source>
        <dbReference type="SAM" id="Coils"/>
    </source>
</evidence>
<evidence type="ECO:0000313" key="3">
    <source>
        <dbReference type="Proteomes" id="UP001431131"/>
    </source>
</evidence>
<evidence type="ECO:0000313" key="2">
    <source>
        <dbReference type="EMBL" id="MCH1625974.1"/>
    </source>
</evidence>
<dbReference type="RefSeq" id="WP_240255900.1">
    <property type="nucleotide sequence ID" value="NZ_JAKTTI010000017.1"/>
</dbReference>
<proteinExistence type="predicted"/>
<sequence>MFEEINARLVEIQGELRKKDKYKKQLADYTEELRTIEEVLSQLHDQFESEREDVEKLEGMTLTNLFAKLSGRWAEKLSKEKQEMLAAQHRLEEATKTKKEIDDEMLRIRNQLQLLKNAEDEFQDILIKKENIIKTSSLPLAAKVFECSEQEGTLLAYLKELDEAIVAGNRVKGALIDAIGSLEKAENWGTWDMFGGGTISGIVKHQHIDQGEAYLHQAQRSMRQFQKELLDVKEQAQLEVNISGMLKFADFFFDGFIADFMVQGKIQNSLSQTRDQHRKVNDILRKLEEQVGVKRTELDAIQREKMEIVKNL</sequence>
<gene>
    <name evidence="2" type="ORF">MJG50_11595</name>
</gene>
<dbReference type="EMBL" id="JAKTTI010000017">
    <property type="protein sequence ID" value="MCH1625974.1"/>
    <property type="molecule type" value="Genomic_DNA"/>
</dbReference>
<keyword evidence="1" id="KW-0175">Coiled coil</keyword>
<feature type="coiled-coil region" evidence="1">
    <location>
        <begin position="270"/>
        <end position="304"/>
    </location>
</feature>
<dbReference type="Proteomes" id="UP001431131">
    <property type="component" value="Unassembled WGS sequence"/>
</dbReference>
<comment type="caution">
    <text evidence="2">The sequence shown here is derived from an EMBL/GenBank/DDBJ whole genome shotgun (WGS) entry which is preliminary data.</text>
</comment>
<feature type="coiled-coil region" evidence="1">
    <location>
        <begin position="12"/>
        <end position="135"/>
    </location>
</feature>
<name>A0AAW5EB29_9BACI</name>